<protein>
    <submittedName>
        <fullName evidence="2">Uncharacterized protein</fullName>
    </submittedName>
</protein>
<keyword evidence="1" id="KW-1133">Transmembrane helix</keyword>
<evidence type="ECO:0000313" key="2">
    <source>
        <dbReference type="EMBL" id="QJA60829.1"/>
    </source>
</evidence>
<keyword evidence="1" id="KW-0472">Membrane</keyword>
<dbReference type="EMBL" id="MT141422">
    <property type="protein sequence ID" value="QJA60829.1"/>
    <property type="molecule type" value="Genomic_DNA"/>
</dbReference>
<keyword evidence="1" id="KW-0812">Transmembrane</keyword>
<reference evidence="2" key="1">
    <citation type="submission" date="2020-03" db="EMBL/GenBank/DDBJ databases">
        <title>The deep terrestrial virosphere.</title>
        <authorList>
            <person name="Holmfeldt K."/>
            <person name="Nilsson E."/>
            <person name="Simone D."/>
            <person name="Lopez-Fernandez M."/>
            <person name="Wu X."/>
            <person name="de Brujin I."/>
            <person name="Lundin D."/>
            <person name="Andersson A."/>
            <person name="Bertilsson S."/>
            <person name="Dopson M."/>
        </authorList>
    </citation>
    <scope>NUCLEOTIDE SEQUENCE</scope>
    <source>
        <strain evidence="2">MM415B01042</strain>
    </source>
</reference>
<accession>A0A6M3ISY3</accession>
<proteinExistence type="predicted"/>
<feature type="transmembrane region" description="Helical" evidence="1">
    <location>
        <begin position="36"/>
        <end position="52"/>
    </location>
</feature>
<name>A0A6M3ISY3_9ZZZZ</name>
<dbReference type="AlphaFoldDB" id="A0A6M3ISY3"/>
<gene>
    <name evidence="2" type="ORF">MM415B01042_0004</name>
</gene>
<organism evidence="2">
    <name type="scientific">viral metagenome</name>
    <dbReference type="NCBI Taxonomy" id="1070528"/>
    <lineage>
        <taxon>unclassified sequences</taxon>
        <taxon>metagenomes</taxon>
        <taxon>organismal metagenomes</taxon>
    </lineage>
</organism>
<sequence>MIFTIMYIVIFILYIILFIIKDPINNYEFIDWSLELYRFALLFGFVIVLKRMRK</sequence>
<evidence type="ECO:0000256" key="1">
    <source>
        <dbReference type="SAM" id="Phobius"/>
    </source>
</evidence>
<feature type="transmembrane region" description="Helical" evidence="1">
    <location>
        <begin position="5"/>
        <end position="24"/>
    </location>
</feature>